<sequence>MSPRIPIPILAVALCWGVPWGTECQGQERLDWQTAMTFPRVKTDHLGTTRTNDVVTRLRAEGCPCGCGMKLAQCLVDDPNCTHSPPAAKAVVDAVWATPRLHVLAIADKFDKSIGVDCAADRLLFLGLIEDSVDNRLIEVEEFSERSARWKERMTAEHVLARIGSLKVAPHDSVLFYYSGHGAYTDRAGHLFHMPHGDTKLKRSTVLAALTKHNARLTVLLSDTCYTRWTGKEPGVAARVWNERTRPLMRSLFFESTGVVDVTSSEKDEFSMVYPNRAGSLFTGSLQRVVEANLDKPLTWQAVFQAVRTDTQRQFTHFNPGGVPNGAGVQTTQTPLALQLAQRAPR</sequence>
<gene>
    <name evidence="2" type="ORF">CA12_29250</name>
</gene>
<proteinExistence type="predicted"/>
<dbReference type="EMBL" id="CP036265">
    <property type="protein sequence ID" value="QDT16818.1"/>
    <property type="molecule type" value="Genomic_DNA"/>
</dbReference>
<keyword evidence="3" id="KW-1185">Reference proteome</keyword>
<accession>A0A517PBQ9</accession>
<evidence type="ECO:0000313" key="3">
    <source>
        <dbReference type="Proteomes" id="UP000318741"/>
    </source>
</evidence>
<evidence type="ECO:0000313" key="2">
    <source>
        <dbReference type="EMBL" id="QDT16818.1"/>
    </source>
</evidence>
<dbReference type="GO" id="GO:0004197">
    <property type="term" value="F:cysteine-type endopeptidase activity"/>
    <property type="evidence" value="ECO:0007669"/>
    <property type="project" value="InterPro"/>
</dbReference>
<name>A0A517PBQ9_9PLAN</name>
<feature type="domain" description="Peptidase C14 caspase" evidence="1">
    <location>
        <begin position="156"/>
        <end position="312"/>
    </location>
</feature>
<reference evidence="2 3" key="1">
    <citation type="submission" date="2019-02" db="EMBL/GenBank/DDBJ databases">
        <title>Deep-cultivation of Planctomycetes and their phenomic and genomic characterization uncovers novel biology.</title>
        <authorList>
            <person name="Wiegand S."/>
            <person name="Jogler M."/>
            <person name="Boedeker C."/>
            <person name="Pinto D."/>
            <person name="Vollmers J."/>
            <person name="Rivas-Marin E."/>
            <person name="Kohn T."/>
            <person name="Peeters S.H."/>
            <person name="Heuer A."/>
            <person name="Rast P."/>
            <person name="Oberbeckmann S."/>
            <person name="Bunk B."/>
            <person name="Jeske O."/>
            <person name="Meyerdierks A."/>
            <person name="Storesund J.E."/>
            <person name="Kallscheuer N."/>
            <person name="Luecker S."/>
            <person name="Lage O.M."/>
            <person name="Pohl T."/>
            <person name="Merkel B.J."/>
            <person name="Hornburger P."/>
            <person name="Mueller R.-W."/>
            <person name="Bruemmer F."/>
            <person name="Labrenz M."/>
            <person name="Spormann A.M."/>
            <person name="Op den Camp H."/>
            <person name="Overmann J."/>
            <person name="Amann R."/>
            <person name="Jetten M.S.M."/>
            <person name="Mascher T."/>
            <person name="Medema M.H."/>
            <person name="Devos D.P."/>
            <person name="Kaster A.-K."/>
            <person name="Ovreas L."/>
            <person name="Rohde M."/>
            <person name="Galperin M.Y."/>
            <person name="Jogler C."/>
        </authorList>
    </citation>
    <scope>NUCLEOTIDE SEQUENCE [LARGE SCALE GENOMIC DNA]</scope>
    <source>
        <strain evidence="2 3">CA12</strain>
    </source>
</reference>
<protein>
    <recommendedName>
        <fullName evidence="1">Peptidase C14 caspase domain-containing protein</fullName>
    </recommendedName>
</protein>
<dbReference type="RefSeq" id="WP_165700772.1">
    <property type="nucleotide sequence ID" value="NZ_CP036265.1"/>
</dbReference>
<dbReference type="Proteomes" id="UP000318741">
    <property type="component" value="Chromosome"/>
</dbReference>
<dbReference type="Gene3D" id="3.40.50.1460">
    <property type="match status" value="1"/>
</dbReference>
<evidence type="ECO:0000259" key="1">
    <source>
        <dbReference type="Pfam" id="PF00656"/>
    </source>
</evidence>
<dbReference type="GO" id="GO:0006508">
    <property type="term" value="P:proteolysis"/>
    <property type="evidence" value="ECO:0007669"/>
    <property type="project" value="InterPro"/>
</dbReference>
<dbReference type="AlphaFoldDB" id="A0A517PBQ9"/>
<organism evidence="2 3">
    <name type="scientific">Alienimonas californiensis</name>
    <dbReference type="NCBI Taxonomy" id="2527989"/>
    <lineage>
        <taxon>Bacteria</taxon>
        <taxon>Pseudomonadati</taxon>
        <taxon>Planctomycetota</taxon>
        <taxon>Planctomycetia</taxon>
        <taxon>Planctomycetales</taxon>
        <taxon>Planctomycetaceae</taxon>
        <taxon>Alienimonas</taxon>
    </lineage>
</organism>
<dbReference type="KEGG" id="acaf:CA12_29250"/>
<dbReference type="InterPro" id="IPR011600">
    <property type="entry name" value="Pept_C14_caspase"/>
</dbReference>
<dbReference type="Pfam" id="PF00656">
    <property type="entry name" value="Peptidase_C14"/>
    <property type="match status" value="1"/>
</dbReference>